<evidence type="ECO:0000259" key="1">
    <source>
        <dbReference type="Pfam" id="PF08770"/>
    </source>
</evidence>
<dbReference type="Pfam" id="PF08770">
    <property type="entry name" value="SoxZ"/>
    <property type="match status" value="1"/>
</dbReference>
<dbReference type="EMBL" id="LWQT01000037">
    <property type="protein sequence ID" value="OAN54153.1"/>
    <property type="molecule type" value="Genomic_DNA"/>
</dbReference>
<evidence type="ECO:0000313" key="3">
    <source>
        <dbReference type="Proteomes" id="UP000078428"/>
    </source>
</evidence>
<accession>A0A178MV39</accession>
<comment type="caution">
    <text evidence="2">The sequence shown here is derived from an EMBL/GenBank/DDBJ whole genome shotgun (WGS) entry which is preliminary data.</text>
</comment>
<dbReference type="SUPFAM" id="SSF81296">
    <property type="entry name" value="E set domains"/>
    <property type="match status" value="1"/>
</dbReference>
<dbReference type="RefSeq" id="WP_068489776.1">
    <property type="nucleotide sequence ID" value="NZ_LWQT01000037.1"/>
</dbReference>
<dbReference type="AlphaFoldDB" id="A0A178MV39"/>
<dbReference type="InterPro" id="IPR013783">
    <property type="entry name" value="Ig-like_fold"/>
</dbReference>
<dbReference type="Gene3D" id="2.60.40.10">
    <property type="entry name" value="Immunoglobulins"/>
    <property type="match status" value="1"/>
</dbReference>
<dbReference type="OrthoDB" id="9795530at2"/>
<dbReference type="InterPro" id="IPR030995">
    <property type="entry name" value="SoxZ"/>
</dbReference>
<name>A0A178MV39_9PROT</name>
<dbReference type="InterPro" id="IPR014880">
    <property type="entry name" value="SoxZ_dom"/>
</dbReference>
<keyword evidence="3" id="KW-1185">Reference proteome</keyword>
<dbReference type="NCBIfam" id="TIGR04490">
    <property type="entry name" value="SoxZ_true"/>
    <property type="match status" value="1"/>
</dbReference>
<dbReference type="Proteomes" id="UP000078428">
    <property type="component" value="Unassembled WGS sequence"/>
</dbReference>
<proteinExistence type="predicted"/>
<gene>
    <name evidence="2" type="ORF">A6A04_12650</name>
</gene>
<reference evidence="2 3" key="1">
    <citation type="submission" date="2016-04" db="EMBL/GenBank/DDBJ databases">
        <title>Draft genome sequence of freshwater magnetotactic bacteria Magnetospirillum marisnigri SP-1 and Magnetospirillum moscoviense BB-1.</title>
        <authorList>
            <person name="Koziaeva V."/>
            <person name="Dziuba M.V."/>
            <person name="Ivanov T.M."/>
            <person name="Kuznetsov B."/>
            <person name="Grouzdev D.S."/>
        </authorList>
    </citation>
    <scope>NUCLEOTIDE SEQUENCE [LARGE SCALE GENOMIC DNA]</scope>
    <source>
        <strain evidence="2 3">SP-1</strain>
    </source>
</reference>
<feature type="domain" description="Sulphur oxidation protein SoxZ" evidence="1">
    <location>
        <begin position="10"/>
        <end position="101"/>
    </location>
</feature>
<dbReference type="STRING" id="1285242.A6A04_12650"/>
<dbReference type="InterPro" id="IPR014756">
    <property type="entry name" value="Ig_E-set"/>
</dbReference>
<organism evidence="2 3">
    <name type="scientific">Paramagnetospirillum marisnigri</name>
    <dbReference type="NCBI Taxonomy" id="1285242"/>
    <lineage>
        <taxon>Bacteria</taxon>
        <taxon>Pseudomonadati</taxon>
        <taxon>Pseudomonadota</taxon>
        <taxon>Alphaproteobacteria</taxon>
        <taxon>Rhodospirillales</taxon>
        <taxon>Magnetospirillaceae</taxon>
        <taxon>Paramagnetospirillum</taxon>
    </lineage>
</organism>
<evidence type="ECO:0000313" key="2">
    <source>
        <dbReference type="EMBL" id="OAN54153.1"/>
    </source>
</evidence>
<protein>
    <submittedName>
        <fullName evidence="2">Thiosulfate oxidation carrier complex protein SoxZ</fullName>
    </submittedName>
</protein>
<sequence length="109" mass="12161">MANSDRVKVRIPAKAKKGEIIEIKAQLSHDMESGQRKDGDGKPIPRRIVNKFTCTWNDEPVISADWYQGVSANPITSFFAAAPASGKIKLTWWDEAGAVYEYVHDIVVE</sequence>